<gene>
    <name evidence="1" type="ORF">EYF80_026717</name>
</gene>
<dbReference type="AlphaFoldDB" id="A0A4Z2HBU5"/>
<dbReference type="EMBL" id="SRLO01000280">
    <property type="protein sequence ID" value="TNN63101.1"/>
    <property type="molecule type" value="Genomic_DNA"/>
</dbReference>
<dbReference type="Proteomes" id="UP000314294">
    <property type="component" value="Unassembled WGS sequence"/>
</dbReference>
<comment type="caution">
    <text evidence="1">The sequence shown here is derived from an EMBL/GenBank/DDBJ whole genome shotgun (WGS) entry which is preliminary data.</text>
</comment>
<evidence type="ECO:0000313" key="2">
    <source>
        <dbReference type="Proteomes" id="UP000314294"/>
    </source>
</evidence>
<keyword evidence="2" id="KW-1185">Reference proteome</keyword>
<reference evidence="1 2" key="1">
    <citation type="submission" date="2019-03" db="EMBL/GenBank/DDBJ databases">
        <title>First draft genome of Liparis tanakae, snailfish: a comprehensive survey of snailfish specific genes.</title>
        <authorList>
            <person name="Kim W."/>
            <person name="Song I."/>
            <person name="Jeong J.-H."/>
            <person name="Kim D."/>
            <person name="Kim S."/>
            <person name="Ryu S."/>
            <person name="Song J.Y."/>
            <person name="Lee S.K."/>
        </authorList>
    </citation>
    <scope>NUCLEOTIDE SEQUENCE [LARGE SCALE GENOMIC DNA]</scope>
    <source>
        <tissue evidence="1">Muscle</tissue>
    </source>
</reference>
<proteinExistence type="predicted"/>
<sequence length="90" mass="10411">MRELEIASDNRRAHRLYCSEAVPKYPSPRSPLSYRHEANVKVLLKINNERGGEVGHFLLKDCPLPLSDSRPERKKLQGRLCEILVKERTT</sequence>
<organism evidence="1 2">
    <name type="scientific">Liparis tanakae</name>
    <name type="common">Tanaka's snailfish</name>
    <dbReference type="NCBI Taxonomy" id="230148"/>
    <lineage>
        <taxon>Eukaryota</taxon>
        <taxon>Metazoa</taxon>
        <taxon>Chordata</taxon>
        <taxon>Craniata</taxon>
        <taxon>Vertebrata</taxon>
        <taxon>Euteleostomi</taxon>
        <taxon>Actinopterygii</taxon>
        <taxon>Neopterygii</taxon>
        <taxon>Teleostei</taxon>
        <taxon>Neoteleostei</taxon>
        <taxon>Acanthomorphata</taxon>
        <taxon>Eupercaria</taxon>
        <taxon>Perciformes</taxon>
        <taxon>Cottioidei</taxon>
        <taxon>Cottales</taxon>
        <taxon>Liparidae</taxon>
        <taxon>Liparis</taxon>
    </lineage>
</organism>
<accession>A0A4Z2HBU5</accession>
<protein>
    <submittedName>
        <fullName evidence="1">Uncharacterized protein</fullName>
    </submittedName>
</protein>
<name>A0A4Z2HBU5_9TELE</name>
<evidence type="ECO:0000313" key="1">
    <source>
        <dbReference type="EMBL" id="TNN63101.1"/>
    </source>
</evidence>